<evidence type="ECO:0000256" key="10">
    <source>
        <dbReference type="RuleBase" id="RU364125"/>
    </source>
</evidence>
<evidence type="ECO:0000256" key="6">
    <source>
        <dbReference type="ARBA" id="ARBA00022692"/>
    </source>
</evidence>
<keyword evidence="5 10" id="KW-0145">Chemotaxis</keyword>
<dbReference type="RefSeq" id="WP_146658783.1">
    <property type="nucleotide sequence ID" value="NZ_CP019791.1"/>
</dbReference>
<dbReference type="KEGG" id="alus:STSP2_00068"/>
<keyword evidence="6 10" id="KW-0812">Transmembrane</keyword>
<dbReference type="STRING" id="1936003.STSP2_00068"/>
<evidence type="ECO:0000313" key="11">
    <source>
        <dbReference type="EMBL" id="AQT66930.1"/>
    </source>
</evidence>
<keyword evidence="12" id="KW-1185">Reference proteome</keyword>
<comment type="subcellular location">
    <subcellularLocation>
        <location evidence="2">Cell membrane</location>
        <topology evidence="2">Single-pass membrane protein</topology>
    </subcellularLocation>
</comment>
<keyword evidence="11" id="KW-0282">Flagellum</keyword>
<sequence>MADEEKKKKDTKEKKRPCLLGHIITAVISLTFAAGGYFVSGLFADTKPQGEQAAEEKKEDPSAEINALLAESTEGSKPWTYELEPVVANLNEPGATRFVRATLIMEISGDMAQEKGKEFLGLKTPYLRDWLTTFLSSLTLDEANGGKNKERIKNLVCDEFNRRLFPDSKPLIKQILLKEFAIQ</sequence>
<evidence type="ECO:0000256" key="2">
    <source>
        <dbReference type="ARBA" id="ARBA00004162"/>
    </source>
</evidence>
<organism evidence="11 12">
    <name type="scientific">Anaerohalosphaera lusitana</name>
    <dbReference type="NCBI Taxonomy" id="1936003"/>
    <lineage>
        <taxon>Bacteria</taxon>
        <taxon>Pseudomonadati</taxon>
        <taxon>Planctomycetota</taxon>
        <taxon>Phycisphaerae</taxon>
        <taxon>Sedimentisphaerales</taxon>
        <taxon>Anaerohalosphaeraceae</taxon>
        <taxon>Anaerohalosphaera</taxon>
    </lineage>
</organism>
<gene>
    <name evidence="11" type="ORF">STSP2_00068</name>
</gene>
<keyword evidence="7 10" id="KW-0283">Flagellar rotation</keyword>
<dbReference type="PANTHER" id="PTHR35091:SF2">
    <property type="entry name" value="FLAGELLAR PROTEIN FLIL"/>
    <property type="match status" value="1"/>
</dbReference>
<evidence type="ECO:0000256" key="4">
    <source>
        <dbReference type="ARBA" id="ARBA00022475"/>
    </source>
</evidence>
<reference evidence="12" key="1">
    <citation type="submission" date="2017-02" db="EMBL/GenBank/DDBJ databases">
        <title>Comparative genomics and description of representatives of a novel lineage of planctomycetes thriving in anoxic sediments.</title>
        <authorList>
            <person name="Spring S."/>
            <person name="Bunk B."/>
            <person name="Sproer C."/>
        </authorList>
    </citation>
    <scope>NUCLEOTIDE SEQUENCE [LARGE SCALE GENOMIC DNA]</scope>
    <source>
        <strain evidence="12">ST-NAGAB-D1</strain>
    </source>
</reference>
<dbReference type="GO" id="GO:0006935">
    <property type="term" value="P:chemotaxis"/>
    <property type="evidence" value="ECO:0007669"/>
    <property type="project" value="UniProtKB-KW"/>
</dbReference>
<dbReference type="AlphaFoldDB" id="A0A1U9NH54"/>
<keyword evidence="8 10" id="KW-1133">Transmembrane helix</keyword>
<protein>
    <recommendedName>
        <fullName evidence="10">Flagellar protein FliL</fullName>
    </recommendedName>
</protein>
<proteinExistence type="inferred from homology"/>
<evidence type="ECO:0000256" key="9">
    <source>
        <dbReference type="ARBA" id="ARBA00023136"/>
    </source>
</evidence>
<dbReference type="GO" id="GO:0009425">
    <property type="term" value="C:bacterial-type flagellum basal body"/>
    <property type="evidence" value="ECO:0007669"/>
    <property type="project" value="InterPro"/>
</dbReference>
<dbReference type="OrthoDB" id="215695at2"/>
<dbReference type="Proteomes" id="UP000189674">
    <property type="component" value="Chromosome"/>
</dbReference>
<evidence type="ECO:0000313" key="12">
    <source>
        <dbReference type="Proteomes" id="UP000189674"/>
    </source>
</evidence>
<keyword evidence="11" id="KW-0966">Cell projection</keyword>
<keyword evidence="4 10" id="KW-1003">Cell membrane</keyword>
<comment type="function">
    <text evidence="1 10">Controls the rotational direction of flagella during chemotaxis.</text>
</comment>
<dbReference type="PANTHER" id="PTHR35091">
    <property type="entry name" value="FLAGELLAR PROTEIN FLIL"/>
    <property type="match status" value="1"/>
</dbReference>
<evidence type="ECO:0000256" key="1">
    <source>
        <dbReference type="ARBA" id="ARBA00002254"/>
    </source>
</evidence>
<evidence type="ECO:0000256" key="5">
    <source>
        <dbReference type="ARBA" id="ARBA00022500"/>
    </source>
</evidence>
<dbReference type="Pfam" id="PF03748">
    <property type="entry name" value="FliL"/>
    <property type="match status" value="1"/>
</dbReference>
<keyword evidence="9 10" id="KW-0472">Membrane</keyword>
<evidence type="ECO:0000256" key="7">
    <source>
        <dbReference type="ARBA" id="ARBA00022779"/>
    </source>
</evidence>
<dbReference type="InterPro" id="IPR005503">
    <property type="entry name" value="FliL"/>
</dbReference>
<dbReference type="GO" id="GO:0071978">
    <property type="term" value="P:bacterial-type flagellum-dependent swarming motility"/>
    <property type="evidence" value="ECO:0007669"/>
    <property type="project" value="TreeGrafter"/>
</dbReference>
<dbReference type="GO" id="GO:0005886">
    <property type="term" value="C:plasma membrane"/>
    <property type="evidence" value="ECO:0007669"/>
    <property type="project" value="UniProtKB-SubCell"/>
</dbReference>
<evidence type="ECO:0000256" key="8">
    <source>
        <dbReference type="ARBA" id="ARBA00022989"/>
    </source>
</evidence>
<evidence type="ECO:0000256" key="3">
    <source>
        <dbReference type="ARBA" id="ARBA00008281"/>
    </source>
</evidence>
<feature type="transmembrane region" description="Helical" evidence="10">
    <location>
        <begin position="20"/>
        <end position="39"/>
    </location>
</feature>
<name>A0A1U9NH54_9BACT</name>
<comment type="similarity">
    <text evidence="3 10">Belongs to the FliL family.</text>
</comment>
<accession>A0A1U9NH54</accession>
<keyword evidence="11" id="KW-0969">Cilium</keyword>
<dbReference type="EMBL" id="CP019791">
    <property type="protein sequence ID" value="AQT66930.1"/>
    <property type="molecule type" value="Genomic_DNA"/>
</dbReference>